<accession>A0A1G6N207</accession>
<proteinExistence type="predicted"/>
<dbReference type="AlphaFoldDB" id="A0A1G6N207"/>
<feature type="transmembrane region" description="Helical" evidence="2">
    <location>
        <begin position="80"/>
        <end position="99"/>
    </location>
</feature>
<reference evidence="3 4" key="1">
    <citation type="submission" date="2016-10" db="EMBL/GenBank/DDBJ databases">
        <authorList>
            <person name="de Groot N.N."/>
        </authorList>
    </citation>
    <scope>NUCLEOTIDE SEQUENCE [LARGE SCALE GENOMIC DNA]</scope>
    <source>
        <strain evidence="3 4">JCM 11308</strain>
    </source>
</reference>
<organism evidence="3 4">
    <name type="scientific">Rhodococcus tukisamuensis</name>
    <dbReference type="NCBI Taxonomy" id="168276"/>
    <lineage>
        <taxon>Bacteria</taxon>
        <taxon>Bacillati</taxon>
        <taxon>Actinomycetota</taxon>
        <taxon>Actinomycetes</taxon>
        <taxon>Mycobacteriales</taxon>
        <taxon>Nocardiaceae</taxon>
        <taxon>Rhodococcus</taxon>
    </lineage>
</organism>
<dbReference type="Pfam" id="PF07332">
    <property type="entry name" value="Phage_holin_3_6"/>
    <property type="match status" value="1"/>
</dbReference>
<gene>
    <name evidence="3" type="ORF">SAMN05444580_101395</name>
</gene>
<name>A0A1G6N207_9NOCA</name>
<dbReference type="Proteomes" id="UP000199417">
    <property type="component" value="Unassembled WGS sequence"/>
</dbReference>
<protein>
    <submittedName>
        <fullName evidence="3">Putative Holin-X, holin superfamily III</fullName>
    </submittedName>
</protein>
<keyword evidence="4" id="KW-1185">Reference proteome</keyword>
<dbReference type="STRING" id="168276.SAMN05444580_101395"/>
<sequence>MSISDRNGSNRTQRLTGDGVPNSISSIPLTDVDSLAPGTASIGNLVKDATAQVSTLVRAEVELAKAEVTGEVKKGLQGSLFFILAISVLVFSAFFFFFFLAELLDVWVVRWLAFLIVFLLMLLMTAALAGLGYLRVRKLRAPAKTIDSLRQAASVLPSAAESSYRHGDYTPGEYARRTTG</sequence>
<evidence type="ECO:0000256" key="1">
    <source>
        <dbReference type="SAM" id="MobiDB-lite"/>
    </source>
</evidence>
<dbReference type="InterPro" id="IPR009937">
    <property type="entry name" value="Phage_holin_3_6"/>
</dbReference>
<keyword evidence="2" id="KW-1133">Transmembrane helix</keyword>
<feature type="region of interest" description="Disordered" evidence="1">
    <location>
        <begin position="1"/>
        <end position="22"/>
    </location>
</feature>
<dbReference type="EMBL" id="FNAB01000001">
    <property type="protein sequence ID" value="SDC61878.1"/>
    <property type="molecule type" value="Genomic_DNA"/>
</dbReference>
<feature type="compositionally biased region" description="Polar residues" evidence="1">
    <location>
        <begin position="1"/>
        <end position="15"/>
    </location>
</feature>
<evidence type="ECO:0000313" key="4">
    <source>
        <dbReference type="Proteomes" id="UP000199417"/>
    </source>
</evidence>
<evidence type="ECO:0000313" key="3">
    <source>
        <dbReference type="EMBL" id="SDC61878.1"/>
    </source>
</evidence>
<evidence type="ECO:0000256" key="2">
    <source>
        <dbReference type="SAM" id="Phobius"/>
    </source>
</evidence>
<keyword evidence="2" id="KW-0812">Transmembrane</keyword>
<keyword evidence="2" id="KW-0472">Membrane</keyword>
<feature type="transmembrane region" description="Helical" evidence="2">
    <location>
        <begin position="111"/>
        <end position="134"/>
    </location>
</feature>